<accession>A0ABU5Y713</accession>
<proteinExistence type="predicted"/>
<gene>
    <name evidence="3" type="ORF">VJJ49_03295</name>
</gene>
<dbReference type="RefSeq" id="WP_323978923.1">
    <property type="nucleotide sequence ID" value="NZ_JAYKBV010000003.1"/>
</dbReference>
<organism evidence="3 4">
    <name type="scientific">Capnocytophaga gingivalis</name>
    <dbReference type="NCBI Taxonomy" id="1017"/>
    <lineage>
        <taxon>Bacteria</taxon>
        <taxon>Pseudomonadati</taxon>
        <taxon>Bacteroidota</taxon>
        <taxon>Flavobacteriia</taxon>
        <taxon>Flavobacteriales</taxon>
        <taxon>Flavobacteriaceae</taxon>
        <taxon>Capnocytophaga</taxon>
    </lineage>
</organism>
<evidence type="ECO:0000313" key="3">
    <source>
        <dbReference type="EMBL" id="MEB3039717.1"/>
    </source>
</evidence>
<name>A0ABU5Y713_9FLAO</name>
<dbReference type="Pfam" id="PF03235">
    <property type="entry name" value="GmrSD_N"/>
    <property type="match status" value="1"/>
</dbReference>
<reference evidence="3 4" key="1">
    <citation type="submission" date="2023-12" db="EMBL/GenBank/DDBJ databases">
        <title>Genomic sequences of Capnocytophaga and Parvimonas strains.</title>
        <authorList>
            <person name="Watt R.M."/>
            <person name="Wang M."/>
            <person name="Yang T."/>
            <person name="Tong W.M."/>
        </authorList>
    </citation>
    <scope>NUCLEOTIDE SEQUENCE [LARGE SCALE GENOMIC DNA]</scope>
    <source>
        <strain evidence="3 4">CCUG 13156</strain>
    </source>
</reference>
<protein>
    <submittedName>
        <fullName evidence="3">DUF262 domain-containing protein</fullName>
    </submittedName>
</protein>
<feature type="coiled-coil region" evidence="1">
    <location>
        <begin position="389"/>
        <end position="416"/>
    </location>
</feature>
<dbReference type="PANTHER" id="PTHR39639:SF1">
    <property type="entry name" value="DUF262 DOMAIN-CONTAINING PROTEIN"/>
    <property type="match status" value="1"/>
</dbReference>
<feature type="domain" description="GmrSD restriction endonucleases N-terminal" evidence="2">
    <location>
        <begin position="118"/>
        <end position="261"/>
    </location>
</feature>
<dbReference type="InterPro" id="IPR004919">
    <property type="entry name" value="GmrSD_N"/>
</dbReference>
<evidence type="ECO:0000313" key="4">
    <source>
        <dbReference type="Proteomes" id="UP001324270"/>
    </source>
</evidence>
<keyword evidence="4" id="KW-1185">Reference proteome</keyword>
<sequence>MEVRFTIKGNKEETVFSPIVDKDGKYFLYTKNTQEQEKFVPLDLEEETRVFKLKDYNLFKETKEVIDERLLGLFQEWIETKASGFDADGESDLDIKKPGYSPEEIFVENKPFSLKQLIDLIDSKDIELDPNFQRNFVWDNTRQSKLIESIFLGLPLPSIYLSQYDDGTLTIVDGLQRLNTIRKFVKNELRLSNLEYLEECNGKTYNQLQDVLSPLRIRRFSQTQIMCFVIDYRSPEQLKFDLFRRLNTGGKPLNNQEIRNCLSRPPLQKALKEMVSSKEFKEATNGSVKDIRMEAQESALRFMYFYDQYSEDNVLGNYSGNMDITLDAYVEESNRKKDFQNYIDSYLQSLLDATTLFGEYAFRKVSPNYKKERKNQVNKLLMTVMCVLLAKHRDLYKKAIENKRNLTQELANLIEEDSIFFNSITWSTNAKANIEYVFKKIKEDLFDKNLKSDNNG</sequence>
<evidence type="ECO:0000256" key="1">
    <source>
        <dbReference type="SAM" id="Coils"/>
    </source>
</evidence>
<evidence type="ECO:0000259" key="2">
    <source>
        <dbReference type="Pfam" id="PF03235"/>
    </source>
</evidence>
<dbReference type="Proteomes" id="UP001324270">
    <property type="component" value="Unassembled WGS sequence"/>
</dbReference>
<dbReference type="PANTHER" id="PTHR39639">
    <property type="entry name" value="CHROMOSOME 16, WHOLE GENOME SHOTGUN SEQUENCE"/>
    <property type="match status" value="1"/>
</dbReference>
<comment type="caution">
    <text evidence="3">The sequence shown here is derived from an EMBL/GenBank/DDBJ whole genome shotgun (WGS) entry which is preliminary data.</text>
</comment>
<dbReference type="EMBL" id="JAYKBV010000003">
    <property type="protein sequence ID" value="MEB3039717.1"/>
    <property type="molecule type" value="Genomic_DNA"/>
</dbReference>
<keyword evidence="1" id="KW-0175">Coiled coil</keyword>